<evidence type="ECO:0000256" key="8">
    <source>
        <dbReference type="ARBA" id="ARBA00039866"/>
    </source>
</evidence>
<dbReference type="EMBL" id="WJPO01000004">
    <property type="protein sequence ID" value="MRH20181.1"/>
    <property type="molecule type" value="Genomic_DNA"/>
</dbReference>
<evidence type="ECO:0000256" key="5">
    <source>
        <dbReference type="ARBA" id="ARBA00023315"/>
    </source>
</evidence>
<name>A0A844B238_9RHOB</name>
<dbReference type="Proteomes" id="UP000466730">
    <property type="component" value="Unassembled WGS sequence"/>
</dbReference>
<dbReference type="Pfam" id="PF13444">
    <property type="entry name" value="Acetyltransf_5"/>
    <property type="match status" value="1"/>
</dbReference>
<evidence type="ECO:0000256" key="7">
    <source>
        <dbReference type="ARBA" id="ARBA00039058"/>
    </source>
</evidence>
<comment type="similarity">
    <text evidence="6">Belongs to the acetyltransferase family. OlsB subfamily.</text>
</comment>
<reference evidence="11 12" key="1">
    <citation type="submission" date="2019-11" db="EMBL/GenBank/DDBJ databases">
        <title>Draft Whole-Genome sequence of the marine photosynthetic bacterium Rhodovulum strictum DSM 11289.</title>
        <authorList>
            <person name="Kyndt J.A."/>
            <person name="Meyer T.E."/>
        </authorList>
    </citation>
    <scope>NUCLEOTIDE SEQUENCE [LARGE SCALE GENOMIC DNA]</scope>
    <source>
        <strain evidence="11 12">DSM 11289</strain>
    </source>
</reference>
<dbReference type="InterPro" id="IPR052351">
    <property type="entry name" value="Ornithine_N-alpha-AT"/>
</dbReference>
<keyword evidence="4" id="KW-0443">Lipid metabolism</keyword>
<dbReference type="PANTHER" id="PTHR37323">
    <property type="entry name" value="GCN5-RELATED N-ACETYLTRANSFERASE"/>
    <property type="match status" value="1"/>
</dbReference>
<evidence type="ECO:0000256" key="10">
    <source>
        <dbReference type="ARBA" id="ARBA00047785"/>
    </source>
</evidence>
<proteinExistence type="inferred from homology"/>
<sequence length="266" mass="29740">MNISSRARAVRQPAGAVKMLSLRKGRYGARLAETPADIEAAQRLRYLTFRATPDAPEGLDADAFDALCRHVLVEEARSGELVCCFRLMPLKGGAEIGQSYSAQYYELSALAEFDGPMVEMGRFCIHPDWRDPDILRVAWGAMTRFVDETGVEMLFGCSSFKGTEAAAHMDAFALLTERHLAPPRWLPRVKAPNVFRFAQRLRRRKPDAKRAMLAMPPLLRSYLVMGGWVSDHAVVDRDLNTLHVFTGLEIRAIPPARKRLLRATAG</sequence>
<comment type="pathway">
    <text evidence="1">Lipid metabolism.</text>
</comment>
<dbReference type="PANTHER" id="PTHR37323:SF1">
    <property type="entry name" value="L-ORNITHINE N(ALPHA)-ACYLTRANSFERASE"/>
    <property type="match status" value="1"/>
</dbReference>
<comment type="caution">
    <text evidence="11">The sequence shown here is derived from an EMBL/GenBank/DDBJ whole genome shotgun (WGS) entry which is preliminary data.</text>
</comment>
<evidence type="ECO:0000256" key="1">
    <source>
        <dbReference type="ARBA" id="ARBA00005189"/>
    </source>
</evidence>
<keyword evidence="2" id="KW-0444">Lipid biosynthesis</keyword>
<evidence type="ECO:0000256" key="2">
    <source>
        <dbReference type="ARBA" id="ARBA00022516"/>
    </source>
</evidence>
<evidence type="ECO:0000256" key="6">
    <source>
        <dbReference type="ARBA" id="ARBA00038095"/>
    </source>
</evidence>
<evidence type="ECO:0000256" key="9">
    <source>
        <dbReference type="ARBA" id="ARBA00045724"/>
    </source>
</evidence>
<organism evidence="11 12">
    <name type="scientific">Rhodovulum strictum</name>
    <dbReference type="NCBI Taxonomy" id="58314"/>
    <lineage>
        <taxon>Bacteria</taxon>
        <taxon>Pseudomonadati</taxon>
        <taxon>Pseudomonadota</taxon>
        <taxon>Alphaproteobacteria</taxon>
        <taxon>Rhodobacterales</taxon>
        <taxon>Paracoccaceae</taxon>
        <taxon>Rhodovulum</taxon>
    </lineage>
</organism>
<gene>
    <name evidence="11" type="ORF">GH815_04170</name>
</gene>
<evidence type="ECO:0000256" key="4">
    <source>
        <dbReference type="ARBA" id="ARBA00023098"/>
    </source>
</evidence>
<evidence type="ECO:0000313" key="11">
    <source>
        <dbReference type="EMBL" id="MRH20181.1"/>
    </source>
</evidence>
<keyword evidence="3 11" id="KW-0808">Transferase</keyword>
<comment type="function">
    <text evidence="9">Catalyzes the first step in the biosynthesis of ornithine lipids, which are phosphorus-free membrane lipids. Catalyzes the 3-hydroxyacyl-acyl carrier protein-dependent acylation of ornithine to form lyso-ornithine lipid (LOL).</text>
</comment>
<dbReference type="GO" id="GO:0006629">
    <property type="term" value="P:lipid metabolic process"/>
    <property type="evidence" value="ECO:0007669"/>
    <property type="project" value="UniProtKB-KW"/>
</dbReference>
<keyword evidence="12" id="KW-1185">Reference proteome</keyword>
<evidence type="ECO:0000256" key="3">
    <source>
        <dbReference type="ARBA" id="ARBA00022679"/>
    </source>
</evidence>
<dbReference type="InterPro" id="IPR016181">
    <property type="entry name" value="Acyl_CoA_acyltransferase"/>
</dbReference>
<dbReference type="EC" id="2.3.2.30" evidence="7"/>
<dbReference type="AlphaFoldDB" id="A0A844B238"/>
<comment type="catalytic activity">
    <reaction evidence="10">
        <text>a (3R)-hydroxyacyl-[ACP] + L-ornithine = a lyso-ornithine lipid + holo-[ACP] + H(+)</text>
        <dbReference type="Rhea" id="RHEA:20633"/>
        <dbReference type="Rhea" id="RHEA-COMP:9685"/>
        <dbReference type="Rhea" id="RHEA-COMP:9945"/>
        <dbReference type="ChEBI" id="CHEBI:15378"/>
        <dbReference type="ChEBI" id="CHEBI:46911"/>
        <dbReference type="ChEBI" id="CHEBI:64479"/>
        <dbReference type="ChEBI" id="CHEBI:78827"/>
        <dbReference type="ChEBI" id="CHEBI:138482"/>
        <dbReference type="EC" id="2.3.2.30"/>
    </reaction>
    <physiologicalReaction direction="left-to-right" evidence="10">
        <dbReference type="Rhea" id="RHEA:20634"/>
    </physiologicalReaction>
</comment>
<keyword evidence="5" id="KW-0012">Acyltransferase</keyword>
<dbReference type="Gene3D" id="3.40.630.30">
    <property type="match status" value="1"/>
</dbReference>
<evidence type="ECO:0000313" key="12">
    <source>
        <dbReference type="Proteomes" id="UP000466730"/>
    </source>
</evidence>
<dbReference type="SUPFAM" id="SSF55729">
    <property type="entry name" value="Acyl-CoA N-acyltransferases (Nat)"/>
    <property type="match status" value="1"/>
</dbReference>
<accession>A0A844B238</accession>
<protein>
    <recommendedName>
        <fullName evidence="8">L-ornithine N(alpha)-acyltransferase</fullName>
        <ecNumber evidence="7">2.3.2.30</ecNumber>
    </recommendedName>
</protein>
<dbReference type="GO" id="GO:0043810">
    <property type="term" value="F:ornithine-acyl [acyl carrier protein] N-acyltransferase activity"/>
    <property type="evidence" value="ECO:0007669"/>
    <property type="project" value="UniProtKB-EC"/>
</dbReference>